<dbReference type="InterPro" id="IPR002496">
    <property type="entry name" value="PRib_AMP_CycHydrolase_dom"/>
</dbReference>
<dbReference type="Pfam" id="PF01502">
    <property type="entry name" value="PRA-CH"/>
    <property type="match status" value="1"/>
</dbReference>
<dbReference type="EC" id="3.5.4.19" evidence="11"/>
<dbReference type="FunFam" id="3.10.20.810:FF:000001">
    <property type="entry name" value="Histidine biosynthesis bifunctional protein HisIE"/>
    <property type="match status" value="1"/>
</dbReference>
<gene>
    <name evidence="11 13" type="primary">hisI</name>
    <name evidence="13" type="ORF">DSCA_41480</name>
</gene>
<dbReference type="GO" id="GO:0004635">
    <property type="term" value="F:phosphoribosyl-AMP cyclohydrolase activity"/>
    <property type="evidence" value="ECO:0007669"/>
    <property type="project" value="UniProtKB-UniRule"/>
</dbReference>
<keyword evidence="7 11" id="KW-0963">Cytoplasm</keyword>
<comment type="cofactor">
    <cofactor evidence="11">
        <name>Mg(2+)</name>
        <dbReference type="ChEBI" id="CHEBI:18420"/>
    </cofactor>
    <text evidence="11">Binds 1 Mg(2+) ion per subunit.</text>
</comment>
<evidence type="ECO:0000313" key="13">
    <source>
        <dbReference type="EMBL" id="BBO70218.1"/>
    </source>
</evidence>
<sequence length="125" mass="13823">MIELNFEKMGGLVPAIAQDEKTGAVLMLAFMNREAWEATLKTGRATYYSRTRDTLWVKGLTSGHIQNVKEIRVDCDADTVLLTVEQVGGAACHTGFASCFYQKVEDGALVTEGEPVFDPKEVYKE</sequence>
<evidence type="ECO:0000313" key="14">
    <source>
        <dbReference type="Proteomes" id="UP000427906"/>
    </source>
</evidence>
<comment type="catalytic activity">
    <reaction evidence="2">
        <text>1-(5-phospho-beta-D-ribosyl)-ATP + H2O = 1-(5-phospho-beta-D-ribosyl)-5'-AMP + diphosphate + H(+)</text>
        <dbReference type="Rhea" id="RHEA:22828"/>
        <dbReference type="ChEBI" id="CHEBI:15377"/>
        <dbReference type="ChEBI" id="CHEBI:15378"/>
        <dbReference type="ChEBI" id="CHEBI:33019"/>
        <dbReference type="ChEBI" id="CHEBI:59457"/>
        <dbReference type="ChEBI" id="CHEBI:73183"/>
        <dbReference type="EC" id="3.6.1.31"/>
    </reaction>
</comment>
<dbReference type="AlphaFoldDB" id="A0A5K7YN26"/>
<comment type="pathway">
    <text evidence="4">Amino-acid biosynthesis; L-histidine biosynthesis; L-histidine from 5-phospho-alpha-D-ribose 1-diphosphate: step 2/9.</text>
</comment>
<keyword evidence="11" id="KW-0460">Magnesium</keyword>
<dbReference type="EMBL" id="AP021874">
    <property type="protein sequence ID" value="BBO70218.1"/>
    <property type="molecule type" value="Genomic_DNA"/>
</dbReference>
<dbReference type="InterPro" id="IPR026660">
    <property type="entry name" value="PRA-CH"/>
</dbReference>
<dbReference type="GO" id="GO:0000287">
    <property type="term" value="F:magnesium ion binding"/>
    <property type="evidence" value="ECO:0007669"/>
    <property type="project" value="UniProtKB-UniRule"/>
</dbReference>
<dbReference type="GO" id="GO:0008270">
    <property type="term" value="F:zinc ion binding"/>
    <property type="evidence" value="ECO:0007669"/>
    <property type="project" value="UniProtKB-UniRule"/>
</dbReference>
<feature type="binding site" evidence="11">
    <location>
        <position position="76"/>
    </location>
    <ligand>
        <name>Mg(2+)</name>
        <dbReference type="ChEBI" id="CHEBI:18420"/>
    </ligand>
</feature>
<evidence type="ECO:0000259" key="12">
    <source>
        <dbReference type="Pfam" id="PF01502"/>
    </source>
</evidence>
<organism evidence="13 14">
    <name type="scientific">Desulfosarcina alkanivorans</name>
    <dbReference type="NCBI Taxonomy" id="571177"/>
    <lineage>
        <taxon>Bacteria</taxon>
        <taxon>Pseudomonadati</taxon>
        <taxon>Thermodesulfobacteriota</taxon>
        <taxon>Desulfobacteria</taxon>
        <taxon>Desulfobacterales</taxon>
        <taxon>Desulfosarcinaceae</taxon>
        <taxon>Desulfosarcina</taxon>
    </lineage>
</organism>
<evidence type="ECO:0000256" key="2">
    <source>
        <dbReference type="ARBA" id="ARBA00001460"/>
    </source>
</evidence>
<feature type="binding site" evidence="11">
    <location>
        <position position="99"/>
    </location>
    <ligand>
        <name>Zn(2+)</name>
        <dbReference type="ChEBI" id="CHEBI:29105"/>
        <note>ligand shared between dimeric partners</note>
    </ligand>
</feature>
<comment type="catalytic activity">
    <reaction evidence="1 11">
        <text>1-(5-phospho-beta-D-ribosyl)-5'-AMP + H2O = 1-(5-phospho-beta-D-ribosyl)-5-[(5-phospho-beta-D-ribosylamino)methylideneamino]imidazole-4-carboxamide</text>
        <dbReference type="Rhea" id="RHEA:20049"/>
        <dbReference type="ChEBI" id="CHEBI:15377"/>
        <dbReference type="ChEBI" id="CHEBI:58435"/>
        <dbReference type="ChEBI" id="CHEBI:59457"/>
        <dbReference type="EC" id="3.5.4.19"/>
    </reaction>
</comment>
<evidence type="ECO:0000256" key="5">
    <source>
        <dbReference type="ARBA" id="ARBA00007731"/>
    </source>
</evidence>
<evidence type="ECO:0000256" key="3">
    <source>
        <dbReference type="ARBA" id="ARBA00005169"/>
    </source>
</evidence>
<evidence type="ECO:0000256" key="11">
    <source>
        <dbReference type="HAMAP-Rule" id="MF_01021"/>
    </source>
</evidence>
<evidence type="ECO:0000256" key="9">
    <source>
        <dbReference type="ARBA" id="ARBA00022801"/>
    </source>
</evidence>
<keyword evidence="14" id="KW-1185">Reference proteome</keyword>
<evidence type="ECO:0000256" key="1">
    <source>
        <dbReference type="ARBA" id="ARBA00000024"/>
    </source>
</evidence>
<comment type="cofactor">
    <cofactor evidence="11">
        <name>Zn(2+)</name>
        <dbReference type="ChEBI" id="CHEBI:29105"/>
    </cofactor>
    <text evidence="11">Binds 1 zinc ion per subunit.</text>
</comment>
<protein>
    <recommendedName>
        <fullName evidence="11">Phosphoribosyl-AMP cyclohydrolase</fullName>
        <shortName evidence="11">PRA-CH</shortName>
        <ecNumber evidence="11">3.5.4.19</ecNumber>
    </recommendedName>
</protein>
<comment type="similarity">
    <text evidence="11">Belongs to the PRA-CH family.</text>
</comment>
<keyword evidence="11" id="KW-0862">Zinc</keyword>
<feature type="binding site" evidence="11">
    <location>
        <position position="92"/>
    </location>
    <ligand>
        <name>Zn(2+)</name>
        <dbReference type="ChEBI" id="CHEBI:29105"/>
        <note>ligand shared between dimeric partners</note>
    </ligand>
</feature>
<comment type="subunit">
    <text evidence="11">Homodimer.</text>
</comment>
<comment type="similarity">
    <text evidence="6">In the N-terminal section; belongs to the PRA-CH family.</text>
</comment>
<feature type="domain" description="Phosphoribosyl-AMP cyclohydrolase" evidence="12">
    <location>
        <begin position="27"/>
        <end position="101"/>
    </location>
</feature>
<feature type="binding site" evidence="11">
    <location>
        <position position="78"/>
    </location>
    <ligand>
        <name>Mg(2+)</name>
        <dbReference type="ChEBI" id="CHEBI:18420"/>
    </ligand>
</feature>
<dbReference type="OrthoDB" id="9795769at2"/>
<reference evidence="13 14" key="1">
    <citation type="submission" date="2019-11" db="EMBL/GenBank/DDBJ databases">
        <title>Comparative genomics of hydrocarbon-degrading Desulfosarcina strains.</title>
        <authorList>
            <person name="Watanabe M."/>
            <person name="Kojima H."/>
            <person name="Fukui M."/>
        </authorList>
    </citation>
    <scope>NUCLEOTIDE SEQUENCE [LARGE SCALE GENOMIC DNA]</scope>
    <source>
        <strain evidence="13 14">PL12</strain>
    </source>
</reference>
<dbReference type="GO" id="GO:0004636">
    <property type="term" value="F:phosphoribosyl-ATP diphosphatase activity"/>
    <property type="evidence" value="ECO:0007669"/>
    <property type="project" value="UniProtKB-EC"/>
</dbReference>
<evidence type="ECO:0000256" key="6">
    <source>
        <dbReference type="ARBA" id="ARBA00008299"/>
    </source>
</evidence>
<evidence type="ECO:0000256" key="7">
    <source>
        <dbReference type="ARBA" id="ARBA00022490"/>
    </source>
</evidence>
<evidence type="ECO:0000256" key="4">
    <source>
        <dbReference type="ARBA" id="ARBA00005204"/>
    </source>
</evidence>
<keyword evidence="11" id="KW-0479">Metal-binding</keyword>
<accession>A0A5K7YN26</accession>
<dbReference type="InterPro" id="IPR038019">
    <property type="entry name" value="PRib_AMP_CycHydrolase_sf"/>
</dbReference>
<dbReference type="PANTHER" id="PTHR42945">
    <property type="entry name" value="HISTIDINE BIOSYNTHESIS BIFUNCTIONAL PROTEIN"/>
    <property type="match status" value="1"/>
</dbReference>
<dbReference type="PANTHER" id="PTHR42945:SF1">
    <property type="entry name" value="HISTIDINE BIOSYNTHESIS BIFUNCTIONAL PROTEIN HIS7"/>
    <property type="match status" value="1"/>
</dbReference>
<dbReference type="KEGG" id="dalk:DSCA_41480"/>
<keyword evidence="8 11" id="KW-0028">Amino-acid biosynthesis</keyword>
<keyword evidence="10 11" id="KW-0368">Histidine biosynthesis</keyword>
<dbReference type="HAMAP" id="MF_01021">
    <property type="entry name" value="HisI"/>
    <property type="match status" value="1"/>
</dbReference>
<dbReference type="GO" id="GO:0000105">
    <property type="term" value="P:L-histidine biosynthetic process"/>
    <property type="evidence" value="ECO:0007669"/>
    <property type="project" value="UniProtKB-UniRule"/>
</dbReference>
<comment type="function">
    <text evidence="11">Catalyzes the hydrolysis of the adenine ring of phosphoribosyl-AMP.</text>
</comment>
<dbReference type="Proteomes" id="UP000427906">
    <property type="component" value="Chromosome"/>
</dbReference>
<comment type="subcellular location">
    <subcellularLocation>
        <location evidence="11">Cytoplasm</location>
    </subcellularLocation>
</comment>
<keyword evidence="9 11" id="KW-0378">Hydrolase</keyword>
<dbReference type="UniPathway" id="UPA00031">
    <property type="reaction ID" value="UER00008"/>
</dbReference>
<feature type="binding site" evidence="11">
    <location>
        <position position="75"/>
    </location>
    <ligand>
        <name>Zn(2+)</name>
        <dbReference type="ChEBI" id="CHEBI:29105"/>
        <note>ligand shared between dimeric partners</note>
    </ligand>
</feature>
<dbReference type="RefSeq" id="WP_155318184.1">
    <property type="nucleotide sequence ID" value="NZ_AP021874.1"/>
</dbReference>
<dbReference type="SUPFAM" id="SSF141734">
    <property type="entry name" value="HisI-like"/>
    <property type="match status" value="1"/>
</dbReference>
<dbReference type="Gene3D" id="3.10.20.810">
    <property type="entry name" value="Phosphoribosyl-AMP cyclohydrolase"/>
    <property type="match status" value="1"/>
</dbReference>
<comment type="similarity">
    <text evidence="5">In the C-terminal section; belongs to the PRA-PH family.</text>
</comment>
<name>A0A5K7YN26_9BACT</name>
<comment type="pathway">
    <text evidence="3 11">Amino-acid biosynthesis; L-histidine biosynthesis; L-histidine from 5-phospho-alpha-D-ribose 1-diphosphate: step 3/9.</text>
</comment>
<evidence type="ECO:0000256" key="8">
    <source>
        <dbReference type="ARBA" id="ARBA00022605"/>
    </source>
</evidence>
<evidence type="ECO:0000256" key="10">
    <source>
        <dbReference type="ARBA" id="ARBA00023102"/>
    </source>
</evidence>
<proteinExistence type="inferred from homology"/>
<dbReference type="NCBIfam" id="NF000768">
    <property type="entry name" value="PRK00051.1"/>
    <property type="match status" value="1"/>
</dbReference>
<dbReference type="GO" id="GO:0005737">
    <property type="term" value="C:cytoplasm"/>
    <property type="evidence" value="ECO:0007669"/>
    <property type="project" value="UniProtKB-SubCell"/>
</dbReference>
<feature type="binding site" evidence="11">
    <location>
        <position position="74"/>
    </location>
    <ligand>
        <name>Mg(2+)</name>
        <dbReference type="ChEBI" id="CHEBI:18420"/>
    </ligand>
</feature>